<sequence>MHVMIIDDHATNRELCRFMLSEMAQEVTTFENGEGVVEAMLKMPSLPDVILLDVMMPVKDGFTTAQEIRDAFPNLHMPIIFLTVLDDHDSFERCLTLGEDFIPKPVERSVLVAKVQAHYRVVKMHNEVKEHRDELSKFHEQVRYDYAIAESIFSNLMDEMSSQVKSIYGINYISTPSTVFNGDLIVVANRPHGGVYVMIADATGHGLPAAISAIPATRAFFSMASKGLSLGEIVRELNDVLVRFLPMGMMLAASVFEIRANGFEVSWWGGGLPDGYLLDKDGSISRKLVSTHMPLGVLKSHEFESDLVHFKMEPDQKILCYTDGVIEAENGLGEQFGQERLEEALTSGRAMIPTLFESVRKFANRNVGDDLSILAMEFPISNSNDKVVQQSSFYLSKTPAQSKMRFPASVLKSVTVMSEVRQFLTGVMTGPHLDLVCSVLSELFANAIEHGLLHLDSKIKEEPDGFFTFYQLREEKLKELSEELWVTLFIDYKPEQKQLVLELEHNGVGFDYNMLKQSIDKSLTHGRGIVLASELCDSLDYSKQGKCVTAVYSLDAKHHFPSSA</sequence>
<dbReference type="InterPro" id="IPR036457">
    <property type="entry name" value="PPM-type-like_dom_sf"/>
</dbReference>
<dbReference type="SUPFAM" id="SSF52172">
    <property type="entry name" value="CheY-like"/>
    <property type="match status" value="1"/>
</dbReference>
<dbReference type="InterPro" id="IPR011006">
    <property type="entry name" value="CheY-like_superfamily"/>
</dbReference>
<dbReference type="Pfam" id="PF13581">
    <property type="entry name" value="HATPase_c_2"/>
    <property type="match status" value="1"/>
</dbReference>
<dbReference type="CDD" id="cd16936">
    <property type="entry name" value="HATPase_RsbW-like"/>
    <property type="match status" value="1"/>
</dbReference>
<dbReference type="EMBL" id="JXXR01000016">
    <property type="protein sequence ID" value="KJY71179.1"/>
    <property type="molecule type" value="Genomic_DNA"/>
</dbReference>
<dbReference type="GO" id="GO:0016791">
    <property type="term" value="F:phosphatase activity"/>
    <property type="evidence" value="ECO:0007669"/>
    <property type="project" value="TreeGrafter"/>
</dbReference>
<evidence type="ECO:0000256" key="1">
    <source>
        <dbReference type="ARBA" id="ARBA00022801"/>
    </source>
</evidence>
<organism evidence="2">
    <name type="scientific">Vibrio coralliilyticus</name>
    <dbReference type="NCBI Taxonomy" id="190893"/>
    <lineage>
        <taxon>Bacteria</taxon>
        <taxon>Pseudomonadati</taxon>
        <taxon>Pseudomonadota</taxon>
        <taxon>Gammaproteobacteria</taxon>
        <taxon>Vibrionales</taxon>
        <taxon>Vibrionaceae</taxon>
        <taxon>Vibrio</taxon>
    </lineage>
</organism>
<dbReference type="InterPro" id="IPR003594">
    <property type="entry name" value="HATPase_dom"/>
</dbReference>
<accession>A0A837G633</accession>
<dbReference type="RefSeq" id="WP_045986329.1">
    <property type="nucleotide sequence ID" value="NZ_CP063052.1"/>
</dbReference>
<dbReference type="InterPro" id="IPR036890">
    <property type="entry name" value="HATPase_C_sf"/>
</dbReference>
<dbReference type="Gene3D" id="3.40.50.2300">
    <property type="match status" value="1"/>
</dbReference>
<dbReference type="SMART" id="SM00448">
    <property type="entry name" value="REC"/>
    <property type="match status" value="1"/>
</dbReference>
<dbReference type="AlphaFoldDB" id="A0A837G633"/>
<dbReference type="GO" id="GO:0000160">
    <property type="term" value="P:phosphorelay signal transduction system"/>
    <property type="evidence" value="ECO:0007669"/>
    <property type="project" value="InterPro"/>
</dbReference>
<evidence type="ECO:0000313" key="2">
    <source>
        <dbReference type="EMBL" id="KJY71179.1"/>
    </source>
</evidence>
<dbReference type="PROSITE" id="PS50110">
    <property type="entry name" value="RESPONSE_REGULATORY"/>
    <property type="match status" value="1"/>
</dbReference>
<dbReference type="Gene3D" id="3.60.40.10">
    <property type="entry name" value="PPM-type phosphatase domain"/>
    <property type="match status" value="1"/>
</dbReference>
<dbReference type="Gene3D" id="3.30.565.10">
    <property type="entry name" value="Histidine kinase-like ATPase, C-terminal domain"/>
    <property type="match status" value="1"/>
</dbReference>
<keyword evidence="1" id="KW-0378">Hydrolase</keyword>
<protein>
    <submittedName>
        <fullName evidence="2">Chemotaxis protein CheY</fullName>
    </submittedName>
</protein>
<dbReference type="Pfam" id="PF07228">
    <property type="entry name" value="SpoIIE"/>
    <property type="match status" value="1"/>
</dbReference>
<dbReference type="SMART" id="SM00331">
    <property type="entry name" value="PP2C_SIG"/>
    <property type="match status" value="1"/>
</dbReference>
<dbReference type="InterPro" id="IPR001932">
    <property type="entry name" value="PPM-type_phosphatase-like_dom"/>
</dbReference>
<name>A0A837G633_9VIBR</name>
<dbReference type="PANTHER" id="PTHR43156:SF2">
    <property type="entry name" value="STAGE II SPORULATION PROTEIN E"/>
    <property type="match status" value="1"/>
</dbReference>
<proteinExistence type="predicted"/>
<dbReference type="CDD" id="cd17546">
    <property type="entry name" value="REC_hyHK_CKI1_RcsC-like"/>
    <property type="match status" value="1"/>
</dbReference>
<dbReference type="InterPro" id="IPR052016">
    <property type="entry name" value="Bact_Sigma-Reg"/>
</dbReference>
<dbReference type="PANTHER" id="PTHR43156">
    <property type="entry name" value="STAGE II SPORULATION PROTEIN E-RELATED"/>
    <property type="match status" value="1"/>
</dbReference>
<comment type="caution">
    <text evidence="2">The sequence shown here is derived from an EMBL/GenBank/DDBJ whole genome shotgun (WGS) entry which is preliminary data.</text>
</comment>
<reference evidence="2" key="1">
    <citation type="journal article" date="2015" name="BMC Genomics">
        <title>Genome mining reveals unlocked bioactive potential of marine Gram-negative bacteria.</title>
        <authorList>
            <person name="Machado H."/>
            <person name="Sonnenschein E.C."/>
            <person name="Melchiorsen J."/>
            <person name="Gram L."/>
        </authorList>
    </citation>
    <scope>NUCLEOTIDE SEQUENCE</scope>
    <source>
        <strain evidence="2">S2052</strain>
    </source>
</reference>
<dbReference type="Pfam" id="PF00072">
    <property type="entry name" value="Response_reg"/>
    <property type="match status" value="1"/>
</dbReference>
<dbReference type="InterPro" id="IPR001789">
    <property type="entry name" value="Sig_transdc_resp-reg_receiver"/>
</dbReference>
<gene>
    <name evidence="2" type="ORF">TW71_14260</name>
</gene>